<organism evidence="3 4">
    <name type="scientific">Christiangramia salexigens</name>
    <dbReference type="NCBI Taxonomy" id="1913577"/>
    <lineage>
        <taxon>Bacteria</taxon>
        <taxon>Pseudomonadati</taxon>
        <taxon>Bacteroidota</taxon>
        <taxon>Flavobacteriia</taxon>
        <taxon>Flavobacteriales</taxon>
        <taxon>Flavobacteriaceae</taxon>
        <taxon>Christiangramia</taxon>
    </lineage>
</organism>
<evidence type="ECO:0000256" key="1">
    <source>
        <dbReference type="SAM" id="SignalP"/>
    </source>
</evidence>
<dbReference type="STRING" id="1913577.LPB144_05245"/>
<name>A0A1L3J3Z3_9FLAO</name>
<dbReference type="Gene3D" id="2.60.120.10">
    <property type="entry name" value="Jelly Rolls"/>
    <property type="match status" value="1"/>
</dbReference>
<dbReference type="RefSeq" id="WP_072552505.1">
    <property type="nucleotide sequence ID" value="NZ_CP018153.1"/>
</dbReference>
<dbReference type="InterPro" id="IPR047263">
    <property type="entry name" value="HNL-like_cupin"/>
</dbReference>
<evidence type="ECO:0000313" key="4">
    <source>
        <dbReference type="Proteomes" id="UP000182510"/>
    </source>
</evidence>
<dbReference type="KEGG" id="grl:LPB144_05245"/>
<dbReference type="OrthoDB" id="9802489at2"/>
<keyword evidence="4" id="KW-1185">Reference proteome</keyword>
<dbReference type="InterPro" id="IPR013096">
    <property type="entry name" value="Cupin_2"/>
</dbReference>
<reference evidence="3 4" key="1">
    <citation type="submission" date="2016-11" db="EMBL/GenBank/DDBJ databases">
        <title>Gramella sp. LPB0144 isolated from marine environment.</title>
        <authorList>
            <person name="Kim E."/>
            <person name="Yi H."/>
        </authorList>
    </citation>
    <scope>NUCLEOTIDE SEQUENCE [LARGE SCALE GENOMIC DNA]</scope>
    <source>
        <strain evidence="3 4">LPB0144</strain>
    </source>
</reference>
<feature type="signal peptide" evidence="1">
    <location>
        <begin position="1"/>
        <end position="18"/>
    </location>
</feature>
<dbReference type="InterPro" id="IPR014710">
    <property type="entry name" value="RmlC-like_jellyroll"/>
</dbReference>
<dbReference type="CDD" id="cd02233">
    <property type="entry name" value="cupin_HNL-like"/>
    <property type="match status" value="1"/>
</dbReference>
<protein>
    <submittedName>
        <fullName evidence="3">Cupin</fullName>
    </submittedName>
</protein>
<feature type="chain" id="PRO_5013289941" evidence="1">
    <location>
        <begin position="19"/>
        <end position="157"/>
    </location>
</feature>
<dbReference type="PANTHER" id="PTHR43698">
    <property type="entry name" value="RIBD C-TERMINAL DOMAIN CONTAINING PROTEIN"/>
    <property type="match status" value="1"/>
</dbReference>
<dbReference type="EMBL" id="CP018153">
    <property type="protein sequence ID" value="APG59855.1"/>
    <property type="molecule type" value="Genomic_DNA"/>
</dbReference>
<evidence type="ECO:0000259" key="2">
    <source>
        <dbReference type="Pfam" id="PF07883"/>
    </source>
</evidence>
<dbReference type="Pfam" id="PF07883">
    <property type="entry name" value="Cupin_2"/>
    <property type="match status" value="1"/>
</dbReference>
<dbReference type="SUPFAM" id="SSF51182">
    <property type="entry name" value="RmlC-like cupins"/>
    <property type="match status" value="1"/>
</dbReference>
<dbReference type="InterPro" id="IPR011051">
    <property type="entry name" value="RmlC_Cupin_sf"/>
</dbReference>
<evidence type="ECO:0000313" key="3">
    <source>
        <dbReference type="EMBL" id="APG59855.1"/>
    </source>
</evidence>
<feature type="domain" description="Cupin type-2" evidence="2">
    <location>
        <begin position="68"/>
        <end position="131"/>
    </location>
</feature>
<sequence length="157" mass="17806">MKNLITVLLFVVPMCVFAQNESYSVSSYMEEGTKAPNTHYIGEAWLNGLLEVEGDLNFHITKASFKANSTLDWHKHASTQVLIYVEGEGYYQERGKDPVILKAGDVIKCEKDTEHWHSSTENSDVTYLAVYGGEQPTTWTEVLSQEYYDSVAKKLKE</sequence>
<accession>A0A1L3J3Z3</accession>
<dbReference type="PANTHER" id="PTHR43698:SF1">
    <property type="entry name" value="BLL4564 PROTEIN"/>
    <property type="match status" value="1"/>
</dbReference>
<dbReference type="Proteomes" id="UP000182510">
    <property type="component" value="Chromosome"/>
</dbReference>
<gene>
    <name evidence="3" type="ORF">LPB144_05245</name>
</gene>
<keyword evidence="1" id="KW-0732">Signal</keyword>
<dbReference type="AlphaFoldDB" id="A0A1L3J3Z3"/>
<proteinExistence type="predicted"/>